<gene>
    <name evidence="1" type="ORF">M20_2327</name>
</gene>
<accession>A0A0V8DY84</accession>
<evidence type="ECO:0000313" key="1">
    <source>
        <dbReference type="EMBL" id="KSU18373.1"/>
    </source>
</evidence>
<comment type="caution">
    <text evidence="1">The sequence shown here is derived from an EMBL/GenBank/DDBJ whole genome shotgun (WGS) entry which is preliminary data.</text>
</comment>
<dbReference type="PATRIC" id="fig|1360.114.peg.1554"/>
<reference evidence="2" key="1">
    <citation type="submission" date="2015-10" db="EMBL/GenBank/DDBJ databases">
        <title>Draft Genome Sequences of 11 Lactococcus lactis subspecies cremoris strains.</title>
        <authorList>
            <person name="Wels M."/>
            <person name="Backus L."/>
            <person name="Boekhorst J."/>
            <person name="Dijkstra A."/>
            <person name="Beerthuizen M."/>
            <person name="Kelly W."/>
            <person name="Siezen R."/>
            <person name="Bachmann H."/>
            <person name="Van Hijum S."/>
        </authorList>
    </citation>
    <scope>NUCLEOTIDE SEQUENCE [LARGE SCALE GENOMIC DNA]</scope>
    <source>
        <strain evidence="2">M20</strain>
    </source>
</reference>
<organism evidence="1 2">
    <name type="scientific">Lactococcus lactis subsp. lactis</name>
    <name type="common">Streptococcus lactis</name>
    <dbReference type="NCBI Taxonomy" id="1360"/>
    <lineage>
        <taxon>Bacteria</taxon>
        <taxon>Bacillati</taxon>
        <taxon>Bacillota</taxon>
        <taxon>Bacilli</taxon>
        <taxon>Lactobacillales</taxon>
        <taxon>Streptococcaceae</taxon>
        <taxon>Lactococcus</taxon>
    </lineage>
</organism>
<dbReference type="EMBL" id="LKLU01000132">
    <property type="protein sequence ID" value="KSU18373.1"/>
    <property type="molecule type" value="Genomic_DNA"/>
</dbReference>
<evidence type="ECO:0000313" key="2">
    <source>
        <dbReference type="Proteomes" id="UP000053719"/>
    </source>
</evidence>
<dbReference type="Pfam" id="PF10053">
    <property type="entry name" value="DUF2290"/>
    <property type="match status" value="1"/>
</dbReference>
<dbReference type="AlphaFoldDB" id="A0A0V8DY84"/>
<proteinExistence type="predicted"/>
<dbReference type="InterPro" id="IPR018742">
    <property type="entry name" value="DUF2290"/>
</dbReference>
<sequence>MGKNSSRQLGKKINQEILSLTTKLIELGISVDQNYPQLVEVNTKQGPKIKISPKCETFDNKIIFNEEFSYGDMYAQLQDSRIFNLEFLDGALLTFSYEIDMSGITNHRLAFFPSVNLLSLESDDGIDLSENIYSDVVSRNIHPFPIRLDFDKIHAEDCIHPASHLTLGQYKNCRIPVNAPVTPIKFINFILKNFYNTFYIEKVQGVHLTKSDIGDFEETITDNEKNSSGYFVI</sequence>
<protein>
    <recommendedName>
        <fullName evidence="3">DUF2290 domain-containing protein</fullName>
    </recommendedName>
</protein>
<dbReference type="RefSeq" id="WP_050490626.1">
    <property type="nucleotide sequence ID" value="NZ_CP173185.1"/>
</dbReference>
<name>A0A0V8DY84_LACLL</name>
<dbReference type="Proteomes" id="UP000053719">
    <property type="component" value="Unassembled WGS sequence"/>
</dbReference>
<evidence type="ECO:0008006" key="3">
    <source>
        <dbReference type="Google" id="ProtNLM"/>
    </source>
</evidence>